<dbReference type="InterPro" id="IPR029058">
    <property type="entry name" value="AB_hydrolase_fold"/>
</dbReference>
<dbReference type="EMBL" id="CAMXCT010001425">
    <property type="protein sequence ID" value="CAI3989969.1"/>
    <property type="molecule type" value="Genomic_DNA"/>
</dbReference>
<comment type="caution">
    <text evidence="3">The sequence shown here is derived from an EMBL/GenBank/DDBJ whole genome shotgun (WGS) entry which is preliminary data.</text>
</comment>
<evidence type="ECO:0000256" key="1">
    <source>
        <dbReference type="SAM" id="SignalP"/>
    </source>
</evidence>
<feature type="signal peptide" evidence="1">
    <location>
        <begin position="1"/>
        <end position="29"/>
    </location>
</feature>
<dbReference type="InterPro" id="IPR022742">
    <property type="entry name" value="Hydrolase_4"/>
</dbReference>
<name>A0A9P1CDW8_9DINO</name>
<keyword evidence="1" id="KW-0732">Signal</keyword>
<feature type="chain" id="PRO_5043270391" evidence="1">
    <location>
        <begin position="30"/>
        <end position="242"/>
    </location>
</feature>
<proteinExistence type="predicted"/>
<sequence length="242" mass="26811">MVPWRCKCRRFFLVASFLAVASMLGKPEALVPAGREPAMEVVFVHGFGGPNEDEKRFVQLLREEMEKVGARVHAPTYHPGGRVGATSLPRFMEELKALAESSETNVTLLGFSVGGWLVASFQERWPHLVKRVVLLAPAIDNFERNFEGKAEQDWYMPAAYVAELREMTARPAIKVPAMLVHGDCETDAGGSALWRVKEWAQAENFARCYFPEGLGHSMDIVEAGPGFGAVKSWLMGAEDLLT</sequence>
<feature type="domain" description="Serine aminopeptidase S33" evidence="2">
    <location>
        <begin position="37"/>
        <end position="140"/>
    </location>
</feature>
<dbReference type="EMBL" id="CAMXCT030001425">
    <property type="protein sequence ID" value="CAL4777281.1"/>
    <property type="molecule type" value="Genomic_DNA"/>
</dbReference>
<dbReference type="GO" id="GO:0016787">
    <property type="term" value="F:hydrolase activity"/>
    <property type="evidence" value="ECO:0007669"/>
    <property type="project" value="UniProtKB-KW"/>
</dbReference>
<evidence type="ECO:0000313" key="5">
    <source>
        <dbReference type="Proteomes" id="UP001152797"/>
    </source>
</evidence>
<evidence type="ECO:0000313" key="3">
    <source>
        <dbReference type="EMBL" id="CAI3989969.1"/>
    </source>
</evidence>
<dbReference type="AlphaFoldDB" id="A0A9P1CDW8"/>
<reference evidence="3" key="1">
    <citation type="submission" date="2022-10" db="EMBL/GenBank/DDBJ databases">
        <authorList>
            <person name="Chen Y."/>
            <person name="Dougan E. K."/>
            <person name="Chan C."/>
            <person name="Rhodes N."/>
            <person name="Thang M."/>
        </authorList>
    </citation>
    <scope>NUCLEOTIDE SEQUENCE</scope>
</reference>
<protein>
    <submittedName>
        <fullName evidence="4">AB hydrolase-1 domain-containing protein</fullName>
    </submittedName>
</protein>
<dbReference type="SUPFAM" id="SSF53474">
    <property type="entry name" value="alpha/beta-Hydrolases"/>
    <property type="match status" value="1"/>
</dbReference>
<dbReference type="Pfam" id="PF12146">
    <property type="entry name" value="Hydrolase_4"/>
    <property type="match status" value="1"/>
</dbReference>
<dbReference type="OrthoDB" id="408373at2759"/>
<keyword evidence="4" id="KW-0378">Hydrolase</keyword>
<reference evidence="4 5" key="2">
    <citation type="submission" date="2024-05" db="EMBL/GenBank/DDBJ databases">
        <authorList>
            <person name="Chen Y."/>
            <person name="Shah S."/>
            <person name="Dougan E. K."/>
            <person name="Thang M."/>
            <person name="Chan C."/>
        </authorList>
    </citation>
    <scope>NUCLEOTIDE SEQUENCE [LARGE SCALE GENOMIC DNA]</scope>
</reference>
<organism evidence="3">
    <name type="scientific">Cladocopium goreaui</name>
    <dbReference type="NCBI Taxonomy" id="2562237"/>
    <lineage>
        <taxon>Eukaryota</taxon>
        <taxon>Sar</taxon>
        <taxon>Alveolata</taxon>
        <taxon>Dinophyceae</taxon>
        <taxon>Suessiales</taxon>
        <taxon>Symbiodiniaceae</taxon>
        <taxon>Cladocopium</taxon>
    </lineage>
</organism>
<gene>
    <name evidence="3" type="ORF">C1SCF055_LOCUS16994</name>
</gene>
<keyword evidence="5" id="KW-1185">Reference proteome</keyword>
<dbReference type="EMBL" id="CAMXCT020001425">
    <property type="protein sequence ID" value="CAL1143344.1"/>
    <property type="molecule type" value="Genomic_DNA"/>
</dbReference>
<evidence type="ECO:0000259" key="2">
    <source>
        <dbReference type="Pfam" id="PF12146"/>
    </source>
</evidence>
<accession>A0A9P1CDW8</accession>
<dbReference type="Proteomes" id="UP001152797">
    <property type="component" value="Unassembled WGS sequence"/>
</dbReference>
<evidence type="ECO:0000313" key="4">
    <source>
        <dbReference type="EMBL" id="CAL4777281.1"/>
    </source>
</evidence>
<dbReference type="Gene3D" id="3.40.50.1820">
    <property type="entry name" value="alpha/beta hydrolase"/>
    <property type="match status" value="1"/>
</dbReference>